<dbReference type="InterPro" id="IPR016166">
    <property type="entry name" value="FAD-bd_PCMH"/>
</dbReference>
<dbReference type="InterPro" id="IPR006094">
    <property type="entry name" value="Oxid_FAD_bind_N"/>
</dbReference>
<name>A0A0C2CUV7_9BACT</name>
<dbReference type="SUPFAM" id="SSF56176">
    <property type="entry name" value="FAD-binding/transporter-associated domain-like"/>
    <property type="match status" value="1"/>
</dbReference>
<reference evidence="3 4" key="1">
    <citation type="submission" date="2014-12" db="EMBL/GenBank/DDBJ databases">
        <title>Genome assembly of Enhygromyxa salina DSM 15201.</title>
        <authorList>
            <person name="Sharma G."/>
            <person name="Subramanian S."/>
        </authorList>
    </citation>
    <scope>NUCLEOTIDE SEQUENCE [LARGE SCALE GENOMIC DNA]</scope>
    <source>
        <strain evidence="3 4">DSM 15201</strain>
    </source>
</reference>
<dbReference type="PANTHER" id="PTHR43762">
    <property type="entry name" value="L-GULONOLACTONE OXIDASE"/>
    <property type="match status" value="1"/>
</dbReference>
<dbReference type="RefSeq" id="WP_052555838.1">
    <property type="nucleotide sequence ID" value="NZ_JMCC02000099.1"/>
</dbReference>
<dbReference type="InterPro" id="IPR036318">
    <property type="entry name" value="FAD-bd_PCMH-like_sf"/>
</dbReference>
<accession>A0A0C2CUV7</accession>
<dbReference type="GO" id="GO:0071949">
    <property type="term" value="F:FAD binding"/>
    <property type="evidence" value="ECO:0007669"/>
    <property type="project" value="InterPro"/>
</dbReference>
<dbReference type="PROSITE" id="PS51387">
    <property type="entry name" value="FAD_PCMH"/>
    <property type="match status" value="1"/>
</dbReference>
<organism evidence="3 4">
    <name type="scientific">Enhygromyxa salina</name>
    <dbReference type="NCBI Taxonomy" id="215803"/>
    <lineage>
        <taxon>Bacteria</taxon>
        <taxon>Pseudomonadati</taxon>
        <taxon>Myxococcota</taxon>
        <taxon>Polyangia</taxon>
        <taxon>Nannocystales</taxon>
        <taxon>Nannocystaceae</taxon>
        <taxon>Enhygromyxa</taxon>
    </lineage>
</organism>
<evidence type="ECO:0000313" key="4">
    <source>
        <dbReference type="Proteomes" id="UP000031599"/>
    </source>
</evidence>
<comment type="caution">
    <text evidence="3">The sequence shown here is derived from an EMBL/GenBank/DDBJ whole genome shotgun (WGS) entry which is preliminary data.</text>
</comment>
<dbReference type="Proteomes" id="UP000031599">
    <property type="component" value="Unassembled WGS sequence"/>
</dbReference>
<dbReference type="EMBL" id="JMCC02000099">
    <property type="protein sequence ID" value="KIG13365.1"/>
    <property type="molecule type" value="Genomic_DNA"/>
</dbReference>
<dbReference type="GO" id="GO:0003885">
    <property type="term" value="F:D-arabinono-1,4-lactone oxidase activity"/>
    <property type="evidence" value="ECO:0007669"/>
    <property type="project" value="TreeGrafter"/>
</dbReference>
<evidence type="ECO:0000256" key="1">
    <source>
        <dbReference type="SAM" id="MobiDB-lite"/>
    </source>
</evidence>
<dbReference type="PANTHER" id="PTHR43762:SF1">
    <property type="entry name" value="D-ARABINONO-1,4-LACTONE OXIDASE"/>
    <property type="match status" value="1"/>
</dbReference>
<dbReference type="Pfam" id="PF01565">
    <property type="entry name" value="FAD_binding_4"/>
    <property type="match status" value="1"/>
</dbReference>
<feature type="region of interest" description="Disordered" evidence="1">
    <location>
        <begin position="1"/>
        <end position="23"/>
    </location>
</feature>
<feature type="domain" description="FAD-binding PCMH-type" evidence="2">
    <location>
        <begin position="41"/>
        <end position="210"/>
    </location>
</feature>
<sequence>MGTSDSAPAGEIQTPRPNLKVVPSTLVPGPTLGAGEQPMLVGWGNLARPGVEVRSEDLRALTAGRVLSRGLGRAYGDSAQPPPGVLEVAGTVLADRILSFNPDTGLMRAEAGLSLHEINRLWIPRGWFPSVTPGTQFVTLGGAVAADVHGKNHHVAGCFGRHVTRLLMRVPDGRVLWCSPTEHPDLFLATIGGMGLTGHILEVEFRMDRIPSTWIWGETLRVRDIGEYIGLMKQSAEAWPMTMGWIDCVSKGRRLGRGVLFRGRWATPDEAPNKLAAPFSRLTVPMMLPSWTLNPVTVRAFNAGVYWKPTHRQKPVHWESFFYPLDKVRHWNRAYGRKGFTQYQCVLPDDAGPDAARRFLEVLTTTPGGTSFLCVIKDCGPQSDAMLSFPTRGVSIALDIPVRKDTQGLVDRLNEATLAEGGRIYLAKDSFTRPEHFRAMEGERLDRFMEVRRRWDPDLRMRSAQSVRVFGDPAPDRDI</sequence>
<dbReference type="InterPro" id="IPR010031">
    <property type="entry name" value="FAD_lactone_oxidase-like"/>
</dbReference>
<evidence type="ECO:0000259" key="2">
    <source>
        <dbReference type="PROSITE" id="PS51387"/>
    </source>
</evidence>
<dbReference type="Gene3D" id="3.30.465.10">
    <property type="match status" value="1"/>
</dbReference>
<dbReference type="InterPro" id="IPR016169">
    <property type="entry name" value="FAD-bd_PCMH_sub2"/>
</dbReference>
<evidence type="ECO:0000313" key="3">
    <source>
        <dbReference type="EMBL" id="KIG13365.1"/>
    </source>
</evidence>
<protein>
    <submittedName>
        <fullName evidence="3">L-fuco-beta-pyranose dehydrogenase</fullName>
    </submittedName>
</protein>
<proteinExistence type="predicted"/>
<dbReference type="AlphaFoldDB" id="A0A0C2CUV7"/>
<gene>
    <name evidence="3" type="ORF">DB30_08132</name>
</gene>